<sequence>MKTSGELIDLVRQCTYKPGWKLICGQDKGKRLYIQVEVTTEAEASMESTGPCKGIRSPWKGGKHYLSLHMCRQEVVSACFAAFLAAEEHESREWFRYKGASIFNPHLDPDVLAEIARKKSSFNVRENAMTMVET</sequence>
<organism evidence="1 2">
    <name type="scientific">Rhizobium phage Paso</name>
    <dbReference type="NCBI Taxonomy" id="2767574"/>
    <lineage>
        <taxon>Viruses</taxon>
        <taxon>Duplodnaviria</taxon>
        <taxon>Heunggongvirae</taxon>
        <taxon>Uroviricota</taxon>
        <taxon>Caudoviricetes</taxon>
        <taxon>Autographivirales</taxon>
        <taxon>Dunnvirinae</taxon>
        <taxon>Pasovirus</taxon>
        <taxon>Pasovirus paso</taxon>
    </lineage>
</organism>
<evidence type="ECO:0000313" key="1">
    <source>
        <dbReference type="EMBL" id="QOE32133.1"/>
    </source>
</evidence>
<protein>
    <submittedName>
        <fullName evidence="1">Uncharacterized protein</fullName>
    </submittedName>
</protein>
<keyword evidence="2" id="KW-1185">Reference proteome</keyword>
<reference evidence="1 2" key="1">
    <citation type="submission" date="2020-07" db="EMBL/GenBank/DDBJ databases">
        <title>Complete genome sequence of Rhizobium japonicum phage Paso.</title>
        <authorList>
            <person name="McBee D.B."/>
            <person name="Ravindran A."/>
            <person name="Newkirk H."/>
            <person name="Gonzalez C."/>
            <person name="Young R."/>
            <person name="Liu M."/>
        </authorList>
    </citation>
    <scope>NUCLEOTIDE SEQUENCE [LARGE SCALE GENOMIC DNA]</scope>
</reference>
<dbReference type="EMBL" id="MT708546">
    <property type="protein sequence ID" value="QOE32133.1"/>
    <property type="molecule type" value="Genomic_DNA"/>
</dbReference>
<gene>
    <name evidence="1" type="ORF">CPT_Paso_016</name>
</gene>
<name>A0A7L8G4P0_9CAUD</name>
<dbReference type="Proteomes" id="UP000516513">
    <property type="component" value="Segment"/>
</dbReference>
<accession>A0A7L8G4P0</accession>
<proteinExistence type="predicted"/>
<evidence type="ECO:0000313" key="2">
    <source>
        <dbReference type="Proteomes" id="UP000516513"/>
    </source>
</evidence>